<keyword evidence="9" id="KW-0175">Coiled coil</keyword>
<keyword evidence="7" id="KW-0408">Iron</keyword>
<dbReference type="GO" id="GO:0017003">
    <property type="term" value="P:protein-heme linkage"/>
    <property type="evidence" value="ECO:0007669"/>
    <property type="project" value="InterPro"/>
</dbReference>
<evidence type="ECO:0000256" key="5">
    <source>
        <dbReference type="ARBA" id="ARBA00022748"/>
    </source>
</evidence>
<keyword evidence="4" id="KW-0479">Metal-binding</keyword>
<feature type="coiled-coil region" evidence="9">
    <location>
        <begin position="416"/>
        <end position="443"/>
    </location>
</feature>
<reference evidence="12 13" key="1">
    <citation type="journal article" date="2019" name="Sci. Rep.">
        <title>A high-quality genome of Eragrostis curvula grass provides insights into Poaceae evolution and supports new strategies to enhance forage quality.</title>
        <authorList>
            <person name="Carballo J."/>
            <person name="Santos B.A.C.M."/>
            <person name="Zappacosta D."/>
            <person name="Garbus I."/>
            <person name="Selva J.P."/>
            <person name="Gallo C.A."/>
            <person name="Diaz A."/>
            <person name="Albertini E."/>
            <person name="Caccamo M."/>
            <person name="Echenique V."/>
        </authorList>
    </citation>
    <scope>NUCLEOTIDE SEQUENCE [LARGE SCALE GENOMIC DNA]</scope>
    <source>
        <strain evidence="13">cv. Victoria</strain>
        <tissue evidence="12">Leaf</tissue>
    </source>
</reference>
<dbReference type="GO" id="GO:0020037">
    <property type="term" value="F:heme binding"/>
    <property type="evidence" value="ECO:0007669"/>
    <property type="project" value="InterPro"/>
</dbReference>
<dbReference type="GO" id="GO:0017004">
    <property type="term" value="P:cytochrome complex assembly"/>
    <property type="evidence" value="ECO:0007669"/>
    <property type="project" value="UniProtKB-KW"/>
</dbReference>
<keyword evidence="3 11" id="KW-0812">Transmembrane</keyword>
<organism evidence="12 13">
    <name type="scientific">Eragrostis curvula</name>
    <name type="common">weeping love grass</name>
    <dbReference type="NCBI Taxonomy" id="38414"/>
    <lineage>
        <taxon>Eukaryota</taxon>
        <taxon>Viridiplantae</taxon>
        <taxon>Streptophyta</taxon>
        <taxon>Embryophyta</taxon>
        <taxon>Tracheophyta</taxon>
        <taxon>Spermatophyta</taxon>
        <taxon>Magnoliopsida</taxon>
        <taxon>Liliopsida</taxon>
        <taxon>Poales</taxon>
        <taxon>Poaceae</taxon>
        <taxon>PACMAD clade</taxon>
        <taxon>Chloridoideae</taxon>
        <taxon>Eragrostideae</taxon>
        <taxon>Eragrostidinae</taxon>
        <taxon>Eragrostis</taxon>
    </lineage>
</organism>
<dbReference type="AlphaFoldDB" id="A0A5J9V890"/>
<feature type="region of interest" description="Disordered" evidence="10">
    <location>
        <begin position="269"/>
        <end position="377"/>
    </location>
</feature>
<gene>
    <name evidence="12" type="ORF">EJB05_23519</name>
</gene>
<evidence type="ECO:0000256" key="8">
    <source>
        <dbReference type="ARBA" id="ARBA00023136"/>
    </source>
</evidence>
<feature type="transmembrane region" description="Helical" evidence="11">
    <location>
        <begin position="73"/>
        <end position="94"/>
    </location>
</feature>
<sequence length="472" mass="51504">MAFSRLLPCRRALSALLHAPTPVPTPRAASAAADPLGPFLRSFASATRRAGPSSRPRTVDIGARARQLQTRRLWSYALAFSCAAGFVVTVLATFQDQLVFYVTPTDALAKFAADPSKSRVRLGGLVLEGSVAHPTPGSPEMEFVVTDLVTDVLVRYDGALPDLFREGHSVVVEGFLKPFTDDVRRDDGRKVAEKARECSCFLRGTEVLAKHDEKYMPKEVGEAIERNKKRLEAEAAAAALPEGALAVEVDGAKASSPRSQRALFDRVGVPADAEDGGGPEPDQGTAVEVSEEHIAAISRRSSAQPKRNMRRTLPTSCRNLARLKPSTRPTSPAFSRSSLRPKPSTWQTSPTSSRSLVRPKPSTWRMSPNSERSLRRRMRSTWPKISSFTKELQAAEASLTKAFGVVEADKGKACQVGQLTEQLQVVEAKVGQLQEQLVVAQRAEEVRAIVILIKHPHISNPSTWTRPSFLLC</sequence>
<keyword evidence="2" id="KW-0349">Heme</keyword>
<evidence type="ECO:0000256" key="1">
    <source>
        <dbReference type="ARBA" id="ARBA00004370"/>
    </source>
</evidence>
<dbReference type="GO" id="GO:0005886">
    <property type="term" value="C:plasma membrane"/>
    <property type="evidence" value="ECO:0007669"/>
    <property type="project" value="InterPro"/>
</dbReference>
<dbReference type="HAMAP" id="MF_01959">
    <property type="entry name" value="CcmE"/>
    <property type="match status" value="1"/>
</dbReference>
<evidence type="ECO:0000256" key="9">
    <source>
        <dbReference type="SAM" id="Coils"/>
    </source>
</evidence>
<evidence type="ECO:0008006" key="14">
    <source>
        <dbReference type="Google" id="ProtNLM"/>
    </source>
</evidence>
<dbReference type="EMBL" id="RWGY01000011">
    <property type="protein sequence ID" value="TVU31818.1"/>
    <property type="molecule type" value="Genomic_DNA"/>
</dbReference>
<comment type="subcellular location">
    <subcellularLocation>
        <location evidence="1">Membrane</location>
    </subcellularLocation>
</comment>
<dbReference type="GO" id="GO:0046872">
    <property type="term" value="F:metal ion binding"/>
    <property type="evidence" value="ECO:0007669"/>
    <property type="project" value="UniProtKB-KW"/>
</dbReference>
<dbReference type="Gene3D" id="2.40.50.140">
    <property type="entry name" value="Nucleic acid-binding proteins"/>
    <property type="match status" value="1"/>
</dbReference>
<feature type="non-terminal residue" evidence="12">
    <location>
        <position position="1"/>
    </location>
</feature>
<proteinExistence type="inferred from homology"/>
<keyword evidence="13" id="KW-1185">Reference proteome</keyword>
<dbReference type="PANTHER" id="PTHR34128:SF2">
    <property type="entry name" value="CYTOCHROME C-TYPE BIOGENESIS PROTEIN CCME HOMOLOG, MITOCHONDRIAL"/>
    <property type="match status" value="1"/>
</dbReference>
<evidence type="ECO:0000256" key="6">
    <source>
        <dbReference type="ARBA" id="ARBA00022989"/>
    </source>
</evidence>
<dbReference type="SUPFAM" id="SSF82093">
    <property type="entry name" value="Heme chaperone CcmE"/>
    <property type="match status" value="1"/>
</dbReference>
<keyword evidence="5" id="KW-0201">Cytochrome c-type biogenesis</keyword>
<accession>A0A5J9V890</accession>
<evidence type="ECO:0000313" key="13">
    <source>
        <dbReference type="Proteomes" id="UP000324897"/>
    </source>
</evidence>
<protein>
    <recommendedName>
        <fullName evidence="14">Cytochrome c-type biogenesis protein CcmE</fullName>
    </recommendedName>
</protein>
<evidence type="ECO:0000256" key="10">
    <source>
        <dbReference type="SAM" id="MobiDB-lite"/>
    </source>
</evidence>
<dbReference type="InterPro" id="IPR036127">
    <property type="entry name" value="CcmE-like_sf"/>
</dbReference>
<comment type="caution">
    <text evidence="12">The sequence shown here is derived from an EMBL/GenBank/DDBJ whole genome shotgun (WGS) entry which is preliminary data.</text>
</comment>
<dbReference type="OrthoDB" id="1886868at2759"/>
<name>A0A5J9V890_9POAL</name>
<evidence type="ECO:0000256" key="2">
    <source>
        <dbReference type="ARBA" id="ARBA00022617"/>
    </source>
</evidence>
<evidence type="ECO:0000256" key="7">
    <source>
        <dbReference type="ARBA" id="ARBA00023004"/>
    </source>
</evidence>
<dbReference type="InterPro" id="IPR004329">
    <property type="entry name" value="CcmE"/>
</dbReference>
<dbReference type="Proteomes" id="UP000324897">
    <property type="component" value="Chromosome 1"/>
</dbReference>
<evidence type="ECO:0000256" key="11">
    <source>
        <dbReference type="SAM" id="Phobius"/>
    </source>
</evidence>
<evidence type="ECO:0000256" key="3">
    <source>
        <dbReference type="ARBA" id="ARBA00022692"/>
    </source>
</evidence>
<evidence type="ECO:0000256" key="4">
    <source>
        <dbReference type="ARBA" id="ARBA00022723"/>
    </source>
</evidence>
<dbReference type="InterPro" id="IPR012340">
    <property type="entry name" value="NA-bd_OB-fold"/>
</dbReference>
<keyword evidence="8 11" id="KW-0472">Membrane</keyword>
<dbReference type="Gramene" id="TVU31818">
    <property type="protein sequence ID" value="TVU31818"/>
    <property type="gene ID" value="EJB05_23519"/>
</dbReference>
<keyword evidence="6 11" id="KW-1133">Transmembrane helix</keyword>
<evidence type="ECO:0000313" key="12">
    <source>
        <dbReference type="EMBL" id="TVU31818.1"/>
    </source>
</evidence>
<dbReference type="PANTHER" id="PTHR34128">
    <property type="entry name" value="CYTOCHROME C-TYPE BIOGENESIS PROTEIN CCME HOMOLOG, MITOCHONDRIAL"/>
    <property type="match status" value="1"/>
</dbReference>
<feature type="compositionally biased region" description="Polar residues" evidence="10">
    <location>
        <begin position="327"/>
        <end position="355"/>
    </location>
</feature>
<dbReference type="Pfam" id="PF03100">
    <property type="entry name" value="CcmE"/>
    <property type="match status" value="1"/>
</dbReference>